<dbReference type="KEGG" id="age:AA314_06278"/>
<dbReference type="Proteomes" id="UP000256345">
    <property type="component" value="Unassembled WGS sequence"/>
</dbReference>
<keyword evidence="1" id="KW-0472">Membrane</keyword>
<feature type="transmembrane region" description="Helical" evidence="1">
    <location>
        <begin position="292"/>
        <end position="310"/>
    </location>
</feature>
<evidence type="ECO:0000313" key="4">
    <source>
        <dbReference type="Proteomes" id="UP000035579"/>
    </source>
</evidence>
<reference evidence="2 4" key="1">
    <citation type="submission" date="2015-05" db="EMBL/GenBank/DDBJ databases">
        <title>Genome assembly of Archangium gephyra DSM 2261.</title>
        <authorList>
            <person name="Sharma G."/>
            <person name="Subramanian S."/>
        </authorList>
    </citation>
    <scope>NUCLEOTIDE SEQUENCE [LARGE SCALE GENOMIC DNA]</scope>
    <source>
        <strain evidence="2 4">DSM 2261</strain>
    </source>
</reference>
<evidence type="ECO:0000313" key="5">
    <source>
        <dbReference type="Proteomes" id="UP000256345"/>
    </source>
</evidence>
<keyword evidence="1" id="KW-1133">Transmembrane helix</keyword>
<feature type="transmembrane region" description="Helical" evidence="1">
    <location>
        <begin position="6"/>
        <end position="25"/>
    </location>
</feature>
<name>A0AAC8TG13_9BACT</name>
<evidence type="ECO:0000313" key="3">
    <source>
        <dbReference type="EMBL" id="REG37288.1"/>
    </source>
</evidence>
<feature type="transmembrane region" description="Helical" evidence="1">
    <location>
        <begin position="226"/>
        <end position="250"/>
    </location>
</feature>
<dbReference type="RefSeq" id="WP_047858406.1">
    <property type="nucleotide sequence ID" value="NZ_CP011509.1"/>
</dbReference>
<evidence type="ECO:0000313" key="2">
    <source>
        <dbReference type="EMBL" id="AKJ04652.1"/>
    </source>
</evidence>
<gene>
    <name evidence="2" type="ORF">AA314_06278</name>
    <name evidence="3" type="ORF">ATI61_101268</name>
</gene>
<proteinExistence type="predicted"/>
<keyword evidence="1" id="KW-0812">Transmembrane</keyword>
<feature type="transmembrane region" description="Helical" evidence="1">
    <location>
        <begin position="256"/>
        <end position="280"/>
    </location>
</feature>
<organism evidence="2 4">
    <name type="scientific">Archangium gephyra</name>
    <dbReference type="NCBI Taxonomy" id="48"/>
    <lineage>
        <taxon>Bacteria</taxon>
        <taxon>Pseudomonadati</taxon>
        <taxon>Myxococcota</taxon>
        <taxon>Myxococcia</taxon>
        <taxon>Myxococcales</taxon>
        <taxon>Cystobacterineae</taxon>
        <taxon>Archangiaceae</taxon>
        <taxon>Archangium</taxon>
    </lineage>
</organism>
<accession>A0AAC8TG13</accession>
<reference evidence="3 5" key="2">
    <citation type="submission" date="2018-08" db="EMBL/GenBank/DDBJ databases">
        <title>Genomic Encyclopedia of Archaeal and Bacterial Type Strains, Phase II (KMG-II): from individual species to whole genera.</title>
        <authorList>
            <person name="Goeker M."/>
        </authorList>
    </citation>
    <scope>NUCLEOTIDE SEQUENCE [LARGE SCALE GENOMIC DNA]</scope>
    <source>
        <strain evidence="3 5">DSM 2261</strain>
    </source>
</reference>
<sequence length="404" mass="43499">MFRIAWGELFMLLNPLWAPFILFLLGQRRRRAWVNAAAQQLGGTAQDARRVTGTSAGIPWELVLTHTPFPARPSWHLTFPSVTSTDLVLRAETSSDQKWKKRGFIAELTTGDETFDARHLLLCSDPEAAARLLGHEPLRQAIAALPLEEDTNPAAPGPKGHVAWVQAGQGLEAELDLHRVDETEFPARLAAFFQQLHTLGKTLQGTPRRGTPGPLRPRVLDTNAELRVTTTLAMLSLPVGFTLLGVLRVLTGNASFPLGLLTSWLLGLAVGALPGLGLLWASRGQHSFYRRAWQVPCLAILGGVLLPLLLTCLNTLPSGAVVEELRVKVLGSSPDDLGGVKYWELELEGLGTVGLPYDFGQTIPRGSEVQVLVTTGLLGSPRVLDLEPAPAPARSPAVAGDGAP</sequence>
<dbReference type="EMBL" id="QUMU01000001">
    <property type="protein sequence ID" value="REG37288.1"/>
    <property type="molecule type" value="Genomic_DNA"/>
</dbReference>
<protein>
    <submittedName>
        <fullName evidence="2">Uncharacterized protein</fullName>
    </submittedName>
</protein>
<dbReference type="Proteomes" id="UP000035579">
    <property type="component" value="Chromosome"/>
</dbReference>
<dbReference type="EMBL" id="CP011509">
    <property type="protein sequence ID" value="AKJ04652.1"/>
    <property type="molecule type" value="Genomic_DNA"/>
</dbReference>
<dbReference type="AlphaFoldDB" id="A0AAC8TG13"/>
<evidence type="ECO:0000256" key="1">
    <source>
        <dbReference type="SAM" id="Phobius"/>
    </source>
</evidence>
<keyword evidence="5" id="KW-1185">Reference proteome</keyword>